<accession>A0ACC2TV14</accession>
<evidence type="ECO:0000313" key="1">
    <source>
        <dbReference type="EMBL" id="KAJ9078469.1"/>
    </source>
</evidence>
<protein>
    <submittedName>
        <fullName evidence="1">Uncharacterized protein</fullName>
    </submittedName>
</protein>
<dbReference type="Proteomes" id="UP001165960">
    <property type="component" value="Unassembled WGS sequence"/>
</dbReference>
<gene>
    <name evidence="1" type="ORF">DSO57_1006249</name>
</gene>
<evidence type="ECO:0000313" key="2">
    <source>
        <dbReference type="Proteomes" id="UP001165960"/>
    </source>
</evidence>
<comment type="caution">
    <text evidence="1">The sequence shown here is derived from an EMBL/GenBank/DDBJ whole genome shotgun (WGS) entry which is preliminary data.</text>
</comment>
<name>A0ACC2TV14_9FUNG</name>
<proteinExistence type="predicted"/>
<organism evidence="1 2">
    <name type="scientific">Entomophthora muscae</name>
    <dbReference type="NCBI Taxonomy" id="34485"/>
    <lineage>
        <taxon>Eukaryota</taxon>
        <taxon>Fungi</taxon>
        <taxon>Fungi incertae sedis</taxon>
        <taxon>Zoopagomycota</taxon>
        <taxon>Entomophthoromycotina</taxon>
        <taxon>Entomophthoromycetes</taxon>
        <taxon>Entomophthorales</taxon>
        <taxon>Entomophthoraceae</taxon>
        <taxon>Entomophthora</taxon>
    </lineage>
</organism>
<reference evidence="1" key="1">
    <citation type="submission" date="2022-04" db="EMBL/GenBank/DDBJ databases">
        <title>Genome of the entomopathogenic fungus Entomophthora muscae.</title>
        <authorList>
            <person name="Elya C."/>
            <person name="Lovett B.R."/>
            <person name="Lee E."/>
            <person name="Macias A.M."/>
            <person name="Hajek A.E."/>
            <person name="De Bivort B.L."/>
            <person name="Kasson M.T."/>
            <person name="De Fine Licht H.H."/>
            <person name="Stajich J.E."/>
        </authorList>
    </citation>
    <scope>NUCLEOTIDE SEQUENCE</scope>
    <source>
        <strain evidence="1">Berkeley</strain>
    </source>
</reference>
<dbReference type="EMBL" id="QTSX02002147">
    <property type="protein sequence ID" value="KAJ9078469.1"/>
    <property type="molecule type" value="Genomic_DNA"/>
</dbReference>
<sequence length="210" mass="23462">MKILRLSLVGSLFAVGRASRLYEVNLASPPSVGIEIGYAVQSQISDSTFAATLDFRLAKKIESGWQFAFDFNSTRTSISQLSLSWVIQEGKSGWVLIPPPQASSPLRCKLEIQTQDFGYGLSKFAIQLLPSRKTSARRPLLAEEDDPYAYQLEADGTTLIGFPIGLVIYILILTVGSASYAIGIRTRIRQRNHFRYLQQQRMHITGYLNI</sequence>
<keyword evidence="2" id="KW-1185">Reference proteome</keyword>